<dbReference type="PATRIC" id="fig|379893.4.peg.4476"/>
<evidence type="ECO:0000313" key="2">
    <source>
        <dbReference type="Proteomes" id="UP000037393"/>
    </source>
</evidence>
<dbReference type="InterPro" id="IPR018755">
    <property type="entry name" value="Phage_Mu_Gp48"/>
</dbReference>
<reference evidence="1 2" key="1">
    <citation type="journal article" date="2015" name="Appl. Environ. Microbiol.">
        <title>The Enterobacterium Trabulsiella odontotermitis Presents Novel Adaptations Related to Its Association with Fungus-Growing Termites.</title>
        <authorList>
            <person name="Sapountzis P."/>
            <person name="Gruntjes T."/>
            <person name="Otani S."/>
            <person name="Estevez J."/>
            <person name="da Costa R.R."/>
            <person name="Plunkett G.3rd."/>
            <person name="Perna N.T."/>
            <person name="Poulsen M."/>
        </authorList>
    </citation>
    <scope>NUCLEOTIDE SEQUENCE [LARGE SCALE GENOMIC DNA]</scope>
    <source>
        <strain evidence="1 2">12</strain>
    </source>
</reference>
<evidence type="ECO:0000313" key="1">
    <source>
        <dbReference type="EMBL" id="KNC92781.1"/>
    </source>
</evidence>
<dbReference type="OrthoDB" id="6592844at2"/>
<protein>
    <submittedName>
        <fullName evidence="1">Phage tail protein</fullName>
    </submittedName>
</protein>
<name>A0A0L0GVM7_9ENTR</name>
<gene>
    <name evidence="1" type="ORF">GM31_22085</name>
</gene>
<comment type="caution">
    <text evidence="1">The sequence shown here is derived from an EMBL/GenBank/DDBJ whole genome shotgun (WGS) entry which is preliminary data.</text>
</comment>
<proteinExistence type="predicted"/>
<keyword evidence="2" id="KW-1185">Reference proteome</keyword>
<dbReference type="AlphaFoldDB" id="A0A0L0GVM7"/>
<organism evidence="1 2">
    <name type="scientific">Trabulsiella odontotermitis</name>
    <dbReference type="NCBI Taxonomy" id="379893"/>
    <lineage>
        <taxon>Bacteria</taxon>
        <taxon>Pseudomonadati</taxon>
        <taxon>Pseudomonadota</taxon>
        <taxon>Gammaproteobacteria</taxon>
        <taxon>Enterobacterales</taxon>
        <taxon>Enterobacteriaceae</taxon>
        <taxon>Trabulsiella</taxon>
    </lineage>
</organism>
<accession>A0A0L0GVM7</accession>
<dbReference type="Proteomes" id="UP000037393">
    <property type="component" value="Unassembled WGS sequence"/>
</dbReference>
<dbReference type="Pfam" id="PF10076">
    <property type="entry name" value="Phage_Mu_Gp48"/>
    <property type="match status" value="1"/>
</dbReference>
<sequence>MNYRELLGILLPAEAYDPNGEQIAAEHEAEGNALQKAEDAADRVAQGVVPLNPNELLPDWERVLGLTPSPGATVQERLSLVKAMINATGGLSIPYFINLAKSLGYTITIDEPQPFRVGVNRMGDALYTRDTIWIWRVNVWNTQNPVYRFRTGRSAMGERLLSFGKSHLEEIFQDLKPAHTFCHFVYKQV</sequence>
<dbReference type="RefSeq" id="WP_049857330.1">
    <property type="nucleotide sequence ID" value="NZ_JNGI01000071.1"/>
</dbReference>
<dbReference type="EMBL" id="JNGI01000071">
    <property type="protein sequence ID" value="KNC92781.1"/>
    <property type="molecule type" value="Genomic_DNA"/>
</dbReference>